<sequence length="120" mass="13501">MASILIVDDEEPIRTFLRRVLEEDGHTVREAANGAVALALYQKDPADLVITDIVMPERDGMDVLLDLTREFLDAKVIAMTGASGDEHMLRVAKLFGARKVIKKPFAVEEIRRLVRFTLDH</sequence>
<dbReference type="AlphaFoldDB" id="A0A0S4KVR5"/>
<feature type="domain" description="Response regulatory" evidence="3">
    <location>
        <begin position="3"/>
        <end position="118"/>
    </location>
</feature>
<accession>A0A0S4KVR5</accession>
<reference evidence="5" key="1">
    <citation type="submission" date="2015-09" db="EMBL/GenBank/DDBJ databases">
        <authorList>
            <person name="Daims H."/>
        </authorList>
    </citation>
    <scope>NUCLEOTIDE SEQUENCE [LARGE SCALE GENOMIC DNA]</scope>
</reference>
<evidence type="ECO:0000256" key="1">
    <source>
        <dbReference type="ARBA" id="ARBA00022553"/>
    </source>
</evidence>
<dbReference type="PANTHER" id="PTHR44591:SF23">
    <property type="entry name" value="CHEY SUBFAMILY"/>
    <property type="match status" value="1"/>
</dbReference>
<dbReference type="PROSITE" id="PS50110">
    <property type="entry name" value="RESPONSE_REGULATORY"/>
    <property type="match status" value="1"/>
</dbReference>
<name>A0A0S4KVR5_9BACT</name>
<dbReference type="STRING" id="1715989.NITINOP_1541"/>
<gene>
    <name evidence="4" type="primary">spo0F</name>
    <name evidence="4" type="ORF">NITINOP_1541</name>
</gene>
<evidence type="ECO:0000313" key="5">
    <source>
        <dbReference type="Proteomes" id="UP000066284"/>
    </source>
</evidence>
<evidence type="ECO:0000313" key="4">
    <source>
        <dbReference type="EMBL" id="CUQ66516.1"/>
    </source>
</evidence>
<feature type="modified residue" description="4-aspartylphosphate" evidence="2">
    <location>
        <position position="52"/>
    </location>
</feature>
<evidence type="ECO:0000256" key="2">
    <source>
        <dbReference type="PROSITE-ProRule" id="PRU00169"/>
    </source>
</evidence>
<dbReference type="GO" id="GO:0000160">
    <property type="term" value="P:phosphorelay signal transduction system"/>
    <property type="evidence" value="ECO:0007669"/>
    <property type="project" value="InterPro"/>
</dbReference>
<protein>
    <submittedName>
        <fullName evidence="4">Sporulation initiation phosphotransferase F</fullName>
        <ecNumber evidence="4">2.7.-.-</ecNumber>
    </submittedName>
</protein>
<dbReference type="OrthoDB" id="9790669at2"/>
<dbReference type="InterPro" id="IPR050595">
    <property type="entry name" value="Bact_response_regulator"/>
</dbReference>
<evidence type="ECO:0000259" key="3">
    <source>
        <dbReference type="PROSITE" id="PS50110"/>
    </source>
</evidence>
<proteinExistence type="predicted"/>
<dbReference type="Proteomes" id="UP000066284">
    <property type="component" value="Chromosome 1"/>
</dbReference>
<keyword evidence="4" id="KW-0808">Transferase</keyword>
<dbReference type="EMBL" id="LN885086">
    <property type="protein sequence ID" value="CUQ66516.1"/>
    <property type="molecule type" value="Genomic_DNA"/>
</dbReference>
<dbReference type="InterPro" id="IPR011006">
    <property type="entry name" value="CheY-like_superfamily"/>
</dbReference>
<dbReference type="EC" id="2.7.-.-" evidence="4"/>
<dbReference type="InterPro" id="IPR001789">
    <property type="entry name" value="Sig_transdc_resp-reg_receiver"/>
</dbReference>
<dbReference type="Pfam" id="PF00072">
    <property type="entry name" value="Response_reg"/>
    <property type="match status" value="1"/>
</dbReference>
<dbReference type="Gene3D" id="3.40.50.2300">
    <property type="match status" value="1"/>
</dbReference>
<dbReference type="PANTHER" id="PTHR44591">
    <property type="entry name" value="STRESS RESPONSE REGULATOR PROTEIN 1"/>
    <property type="match status" value="1"/>
</dbReference>
<dbReference type="RefSeq" id="WP_062484524.1">
    <property type="nucleotide sequence ID" value="NZ_LN885086.1"/>
</dbReference>
<keyword evidence="1 2" id="KW-0597">Phosphoprotein</keyword>
<dbReference type="SUPFAM" id="SSF52172">
    <property type="entry name" value="CheY-like"/>
    <property type="match status" value="1"/>
</dbReference>
<dbReference type="SMART" id="SM00448">
    <property type="entry name" value="REC"/>
    <property type="match status" value="1"/>
</dbReference>
<keyword evidence="5" id="KW-1185">Reference proteome</keyword>
<organism evidence="4 5">
    <name type="scientific">Candidatus Nitrospira inopinata</name>
    <dbReference type="NCBI Taxonomy" id="1715989"/>
    <lineage>
        <taxon>Bacteria</taxon>
        <taxon>Pseudomonadati</taxon>
        <taxon>Nitrospirota</taxon>
        <taxon>Nitrospiria</taxon>
        <taxon>Nitrospirales</taxon>
        <taxon>Nitrospiraceae</taxon>
        <taxon>Nitrospira</taxon>
    </lineage>
</organism>
<dbReference type="KEGG" id="nio:NITINOP_1541"/>
<dbReference type="GO" id="GO:0016740">
    <property type="term" value="F:transferase activity"/>
    <property type="evidence" value="ECO:0007669"/>
    <property type="project" value="UniProtKB-KW"/>
</dbReference>